<dbReference type="SUPFAM" id="SSF143011">
    <property type="entry name" value="RelE-like"/>
    <property type="match status" value="1"/>
</dbReference>
<dbReference type="InterPro" id="IPR007712">
    <property type="entry name" value="RelE/ParE_toxin"/>
</dbReference>
<comment type="caution">
    <text evidence="2">The sequence shown here is derived from an EMBL/GenBank/DDBJ whole genome shotgun (WGS) entry which is preliminary data.</text>
</comment>
<dbReference type="Gene3D" id="3.30.2310.20">
    <property type="entry name" value="RelE-like"/>
    <property type="match status" value="1"/>
</dbReference>
<dbReference type="AlphaFoldDB" id="A0A2M6WVK8"/>
<keyword evidence="1" id="KW-1277">Toxin-antitoxin system</keyword>
<dbReference type="Proteomes" id="UP000230481">
    <property type="component" value="Unassembled WGS sequence"/>
</dbReference>
<dbReference type="NCBIfam" id="TIGR02385">
    <property type="entry name" value="RelE_StbE"/>
    <property type="match status" value="1"/>
</dbReference>
<proteinExistence type="predicted"/>
<accession>A0A2M6WVK8</accession>
<evidence type="ECO:0000313" key="3">
    <source>
        <dbReference type="Proteomes" id="UP000230481"/>
    </source>
</evidence>
<dbReference type="EMBL" id="PFAA01000024">
    <property type="protein sequence ID" value="PIT96829.1"/>
    <property type="molecule type" value="Genomic_DNA"/>
</dbReference>
<evidence type="ECO:0000256" key="1">
    <source>
        <dbReference type="ARBA" id="ARBA00022649"/>
    </source>
</evidence>
<dbReference type="InterPro" id="IPR035093">
    <property type="entry name" value="RelE/ParE_toxin_dom_sf"/>
</dbReference>
<evidence type="ECO:0000313" key="2">
    <source>
        <dbReference type="EMBL" id="PIT96829.1"/>
    </source>
</evidence>
<protein>
    <submittedName>
        <fullName evidence="2">Type II toxin-antitoxin system mRNA interferase toxin, RelE/StbE family</fullName>
    </submittedName>
</protein>
<sequence>MKIGYSRKFKKQYKKLPKHIQTKFYDKLIIFMKNRQDERLQIHKLHGKLKCLYSINITGDIRAIFDEIVSNKVEFIAIGSHNALYS</sequence>
<name>A0A2M6WVK8_9BACT</name>
<reference evidence="3" key="1">
    <citation type="submission" date="2017-09" db="EMBL/GenBank/DDBJ databases">
        <title>Depth-based differentiation of microbial function through sediment-hosted aquifers and enrichment of novel symbionts in the deep terrestrial subsurface.</title>
        <authorList>
            <person name="Probst A.J."/>
            <person name="Ladd B."/>
            <person name="Jarett J.K."/>
            <person name="Geller-Mcgrath D.E."/>
            <person name="Sieber C.M.K."/>
            <person name="Emerson J.B."/>
            <person name="Anantharaman K."/>
            <person name="Thomas B.C."/>
            <person name="Malmstrom R."/>
            <person name="Stieglmeier M."/>
            <person name="Klingl A."/>
            <person name="Woyke T."/>
            <person name="Ryan C.M."/>
            <person name="Banfield J.F."/>
        </authorList>
    </citation>
    <scope>NUCLEOTIDE SEQUENCE [LARGE SCALE GENOMIC DNA]</scope>
</reference>
<gene>
    <name evidence="2" type="ORF">COT82_01165</name>
</gene>
<organism evidence="2 3">
    <name type="scientific">Candidatus Campbellbacteria bacterium CG10_big_fil_rev_8_21_14_0_10_35_52</name>
    <dbReference type="NCBI Taxonomy" id="1974527"/>
    <lineage>
        <taxon>Bacteria</taxon>
        <taxon>Candidatus Campbelliibacteriota</taxon>
    </lineage>
</organism>